<evidence type="ECO:0000313" key="1">
    <source>
        <dbReference type="EMBL" id="CAA6811913.1"/>
    </source>
</evidence>
<accession>A0A6S6T9V0</accession>
<protein>
    <submittedName>
        <fullName evidence="1">Uncharacterized protein</fullName>
    </submittedName>
</protein>
<dbReference type="AlphaFoldDB" id="A0A6S6T9V0"/>
<reference evidence="1" key="1">
    <citation type="submission" date="2020-01" db="EMBL/GenBank/DDBJ databases">
        <authorList>
            <person name="Meier V. D."/>
            <person name="Meier V D."/>
        </authorList>
    </citation>
    <scope>NUCLEOTIDE SEQUENCE</scope>
    <source>
        <strain evidence="1">HLG_WM_MAG_01</strain>
    </source>
</reference>
<organism evidence="1">
    <name type="scientific">uncultured Sulfurovum sp</name>
    <dbReference type="NCBI Taxonomy" id="269237"/>
    <lineage>
        <taxon>Bacteria</taxon>
        <taxon>Pseudomonadati</taxon>
        <taxon>Campylobacterota</taxon>
        <taxon>Epsilonproteobacteria</taxon>
        <taxon>Campylobacterales</taxon>
        <taxon>Sulfurovaceae</taxon>
        <taxon>Sulfurovum</taxon>
        <taxon>environmental samples</taxon>
    </lineage>
</organism>
<sequence>MDTPIHISFNVTAKQKETIHSRMTENGFNDISSYLKVVALKTQTFTFTSAGMESEEALETLQFKITPSQKEKLDEKMKESGCETLTSYLQYVALHAVVTAVVEVRSTGGFEDMLARIANSRKK</sequence>
<proteinExistence type="predicted"/>
<gene>
    <name evidence="1" type="ORF">HELGO_WM227</name>
</gene>
<dbReference type="EMBL" id="CACVAS010000058">
    <property type="protein sequence ID" value="CAA6811913.1"/>
    <property type="molecule type" value="Genomic_DNA"/>
</dbReference>
<name>A0A6S6T9V0_9BACT</name>